<organism evidence="3 4">
    <name type="scientific">Halohasta litorea</name>
    <dbReference type="NCBI Taxonomy" id="869891"/>
    <lineage>
        <taxon>Archaea</taxon>
        <taxon>Methanobacteriati</taxon>
        <taxon>Methanobacteriota</taxon>
        <taxon>Stenosarchaea group</taxon>
        <taxon>Halobacteria</taxon>
        <taxon>Halobacteriales</taxon>
        <taxon>Haloferacaceae</taxon>
        <taxon>Halohasta</taxon>
    </lineage>
</organism>
<feature type="transmembrane region" description="Helical" evidence="1">
    <location>
        <begin position="404"/>
        <end position="427"/>
    </location>
</feature>
<accession>A0ABD6D3T8</accession>
<dbReference type="NCBIfam" id="NF038353">
    <property type="entry name" value="FxLYD_dom"/>
    <property type="match status" value="1"/>
</dbReference>
<dbReference type="AlphaFoldDB" id="A0ABD6D3T8"/>
<feature type="domain" description="Alpha-galactosidase NEW3" evidence="2">
    <location>
        <begin position="300"/>
        <end position="377"/>
    </location>
</feature>
<dbReference type="PANTHER" id="PTHR35902">
    <property type="entry name" value="S-LAYER DOMAIN-LIKE PROTEIN-RELATED"/>
    <property type="match status" value="1"/>
</dbReference>
<dbReference type="Pfam" id="PF10633">
    <property type="entry name" value="NPCBM_assoc"/>
    <property type="match status" value="1"/>
</dbReference>
<keyword evidence="1" id="KW-0812">Transmembrane</keyword>
<dbReference type="InterPro" id="IPR013783">
    <property type="entry name" value="Ig-like_fold"/>
</dbReference>
<keyword evidence="4" id="KW-1185">Reference proteome</keyword>
<comment type="caution">
    <text evidence="3">The sequence shown here is derived from an EMBL/GenBank/DDBJ whole genome shotgun (WGS) entry which is preliminary data.</text>
</comment>
<dbReference type="Proteomes" id="UP001597052">
    <property type="component" value="Unassembled WGS sequence"/>
</dbReference>
<evidence type="ECO:0000259" key="2">
    <source>
        <dbReference type="Pfam" id="PF10633"/>
    </source>
</evidence>
<name>A0ABD6D3T8_9EURY</name>
<gene>
    <name evidence="3" type="ORF">ACFSBW_03345</name>
</gene>
<dbReference type="InterPro" id="IPR018905">
    <property type="entry name" value="A-galactase_NEW3"/>
</dbReference>
<evidence type="ECO:0000313" key="3">
    <source>
        <dbReference type="EMBL" id="MFD1640911.1"/>
    </source>
</evidence>
<dbReference type="Gene3D" id="2.60.40.10">
    <property type="entry name" value="Immunoglobulins"/>
    <property type="match status" value="1"/>
</dbReference>
<reference evidence="3 4" key="1">
    <citation type="journal article" date="2019" name="Int. J. Syst. Evol. Microbiol.">
        <title>The Global Catalogue of Microorganisms (GCM) 10K type strain sequencing project: providing services to taxonomists for standard genome sequencing and annotation.</title>
        <authorList>
            <consortium name="The Broad Institute Genomics Platform"/>
            <consortium name="The Broad Institute Genome Sequencing Center for Infectious Disease"/>
            <person name="Wu L."/>
            <person name="Ma J."/>
        </authorList>
    </citation>
    <scope>NUCLEOTIDE SEQUENCE [LARGE SCALE GENOMIC DNA]</scope>
    <source>
        <strain evidence="3 4">CGMCC 1.10593</strain>
    </source>
</reference>
<keyword evidence="1" id="KW-1133">Transmembrane helix</keyword>
<evidence type="ECO:0000256" key="1">
    <source>
        <dbReference type="SAM" id="Phobius"/>
    </source>
</evidence>
<protein>
    <submittedName>
        <fullName evidence="3">COG1361 S-layer family protein</fullName>
    </submittedName>
</protein>
<dbReference type="RefSeq" id="WP_256394602.1">
    <property type="nucleotide sequence ID" value="NZ_JANHDJ010000001.1"/>
</dbReference>
<keyword evidence="1" id="KW-0472">Membrane</keyword>
<dbReference type="PANTHER" id="PTHR35902:SF3">
    <property type="entry name" value="NPCBM-ASSOCIATED, NEW3 DOMAIN OF ALPHA-GALACTOSIDASE"/>
    <property type="match status" value="1"/>
</dbReference>
<sequence length="430" mass="46180">MNISLITSKGLAIGVCLLLLMTATSSVVSAQSGSSIDVQGSPDISVYAPDNEVTPGSETTFTVQLDNDGEVTDGDPADRQYVTTARSVITTLEADDIPITVKTGTQSVGDITESEPENVDFRIEVPNDAEPGTYEMELDMEYTYTSKAEDLPGYRPSQTTQSRSISKEVKIEISNDARFRITDINSTLRVGEEGDITGEIENVGGEDATNAEVQFPTDAENLFPQETAVAVGNIEAGESAEFRIPIEVGSEAEAVPKRFDLPVSFRDENGIRQTDDDPEFLADIGPERDTFGVEPVNRTITAGSGTTFEVTFTNNREETLTDIEPKLFTDSPFSSSSSEGFVESLAPGESETVTFDLSAEGSATPKTYPVTVDVRYQDAEGNSQITDSYRLPVEVLEPEESGGLGSLGTVAMLIVSLLAVGGGYVWYRGQ</sequence>
<proteinExistence type="predicted"/>
<dbReference type="InterPro" id="IPR047676">
    <property type="entry name" value="FxLYD_dom"/>
</dbReference>
<dbReference type="EMBL" id="JBHUDM010000001">
    <property type="protein sequence ID" value="MFD1640911.1"/>
    <property type="molecule type" value="Genomic_DNA"/>
</dbReference>
<evidence type="ECO:0000313" key="4">
    <source>
        <dbReference type="Proteomes" id="UP001597052"/>
    </source>
</evidence>